<dbReference type="EMBL" id="LAZR01056117">
    <property type="protein sequence ID" value="KKK74871.1"/>
    <property type="molecule type" value="Genomic_DNA"/>
</dbReference>
<feature type="non-terminal residue" evidence="1">
    <location>
        <position position="1"/>
    </location>
</feature>
<dbReference type="InterPro" id="IPR011990">
    <property type="entry name" value="TPR-like_helical_dom_sf"/>
</dbReference>
<evidence type="ECO:0000313" key="1">
    <source>
        <dbReference type="EMBL" id="KKK74871.1"/>
    </source>
</evidence>
<sequence>LALDLVPLLEKADRHAEADDLLAKVFDVNRQVCARFTNAASYHHDLATLAVGCGRRLDQGLEYAQRAVALSPENQAYLDTLGEIQKRKTQAKAGVSSELPADH</sequence>
<protein>
    <submittedName>
        <fullName evidence="1">Uncharacterized protein</fullName>
    </submittedName>
</protein>
<comment type="caution">
    <text evidence="1">The sequence shown here is derived from an EMBL/GenBank/DDBJ whole genome shotgun (WGS) entry which is preliminary data.</text>
</comment>
<proteinExistence type="predicted"/>
<gene>
    <name evidence="1" type="ORF">LCGC14_2879440</name>
</gene>
<organism evidence="1">
    <name type="scientific">marine sediment metagenome</name>
    <dbReference type="NCBI Taxonomy" id="412755"/>
    <lineage>
        <taxon>unclassified sequences</taxon>
        <taxon>metagenomes</taxon>
        <taxon>ecological metagenomes</taxon>
    </lineage>
</organism>
<name>A0A0F9ARR9_9ZZZZ</name>
<dbReference type="Gene3D" id="1.25.40.10">
    <property type="entry name" value="Tetratricopeptide repeat domain"/>
    <property type="match status" value="1"/>
</dbReference>
<reference evidence="1" key="1">
    <citation type="journal article" date="2015" name="Nature">
        <title>Complex archaea that bridge the gap between prokaryotes and eukaryotes.</title>
        <authorList>
            <person name="Spang A."/>
            <person name="Saw J.H."/>
            <person name="Jorgensen S.L."/>
            <person name="Zaremba-Niedzwiedzka K."/>
            <person name="Martijn J."/>
            <person name="Lind A.E."/>
            <person name="van Eijk R."/>
            <person name="Schleper C."/>
            <person name="Guy L."/>
            <person name="Ettema T.J."/>
        </authorList>
    </citation>
    <scope>NUCLEOTIDE SEQUENCE</scope>
</reference>
<dbReference type="AlphaFoldDB" id="A0A0F9ARR9"/>
<accession>A0A0F9ARR9</accession>